<evidence type="ECO:0000313" key="2">
    <source>
        <dbReference type="Proteomes" id="UP001057452"/>
    </source>
</evidence>
<sequence length="333" mass="37097">MGKKEEEEIIRIAKKMDKMAQKKNGAGALDLLKELRSIPMTLELLQSTRIGMSVNAIRKQSTDDEVTSLAKSLIKSWKKLLDEPTGGDKTSDEKRKEQTTPSSPSQGSPEAKEEGSSSSNSSSKSERADVSSNSLIPTFPRASGTSDSIRLKCRELMTQALQTGDDHIAIGADCDELGAQIEENILNIEWKVCLEAVCTDLAKAFEFKNTDMRYKNRVRSRISNLKDVKNPNLRRTVLCGNVSPERMAKMTAEDMASDELKEMRKNLTKEAVREHQMATTGGCQTDLFTCGKCKGKCCTYTQVQTRSADEPMTTFVFCNDCGNRWKVCWFTLC</sequence>
<reference evidence="1" key="1">
    <citation type="submission" date="2022-05" db="EMBL/GenBank/DDBJ databases">
        <title>Chromosome-level genome of Chaenocephalus aceratus.</title>
        <authorList>
            <person name="Park H."/>
        </authorList>
    </citation>
    <scope>NUCLEOTIDE SEQUENCE</scope>
    <source>
        <strain evidence="1">KU_202001</strain>
    </source>
</reference>
<gene>
    <name evidence="1" type="ORF">KUCAC02_017926</name>
</gene>
<protein>
    <submittedName>
        <fullName evidence="1">Uncharacterized protein</fullName>
    </submittedName>
</protein>
<accession>A0ACB9W6X0</accession>
<evidence type="ECO:0000313" key="1">
    <source>
        <dbReference type="EMBL" id="KAI4809010.1"/>
    </source>
</evidence>
<name>A0ACB9W6X0_CHAAC</name>
<comment type="caution">
    <text evidence="1">The sequence shown here is derived from an EMBL/GenBank/DDBJ whole genome shotgun (WGS) entry which is preliminary data.</text>
</comment>
<dbReference type="EMBL" id="CM043801">
    <property type="protein sequence ID" value="KAI4809010.1"/>
    <property type="molecule type" value="Genomic_DNA"/>
</dbReference>
<proteinExistence type="predicted"/>
<dbReference type="Proteomes" id="UP001057452">
    <property type="component" value="Chromosome 17"/>
</dbReference>
<keyword evidence="2" id="KW-1185">Reference proteome</keyword>
<organism evidence="1 2">
    <name type="scientific">Chaenocephalus aceratus</name>
    <name type="common">Blackfin icefish</name>
    <name type="synonym">Chaenichthys aceratus</name>
    <dbReference type="NCBI Taxonomy" id="36190"/>
    <lineage>
        <taxon>Eukaryota</taxon>
        <taxon>Metazoa</taxon>
        <taxon>Chordata</taxon>
        <taxon>Craniata</taxon>
        <taxon>Vertebrata</taxon>
        <taxon>Euteleostomi</taxon>
        <taxon>Actinopterygii</taxon>
        <taxon>Neopterygii</taxon>
        <taxon>Teleostei</taxon>
        <taxon>Neoteleostei</taxon>
        <taxon>Acanthomorphata</taxon>
        <taxon>Eupercaria</taxon>
        <taxon>Perciformes</taxon>
        <taxon>Notothenioidei</taxon>
        <taxon>Channichthyidae</taxon>
        <taxon>Chaenocephalus</taxon>
    </lineage>
</organism>